<dbReference type="PROSITE" id="PS01010">
    <property type="entry name" value="CRISP_2"/>
    <property type="match status" value="1"/>
</dbReference>
<keyword evidence="1" id="KW-0732">Signal</keyword>
<organism evidence="3 4">
    <name type="scientific">Plectus sambesii</name>
    <dbReference type="NCBI Taxonomy" id="2011161"/>
    <lineage>
        <taxon>Eukaryota</taxon>
        <taxon>Metazoa</taxon>
        <taxon>Ecdysozoa</taxon>
        <taxon>Nematoda</taxon>
        <taxon>Chromadorea</taxon>
        <taxon>Plectida</taxon>
        <taxon>Plectina</taxon>
        <taxon>Plectoidea</taxon>
        <taxon>Plectidae</taxon>
        <taxon>Plectus</taxon>
    </lineage>
</organism>
<feature type="chain" id="PRO_5037504916" evidence="1">
    <location>
        <begin position="22"/>
        <end position="336"/>
    </location>
</feature>
<feature type="signal peptide" evidence="1">
    <location>
        <begin position="1"/>
        <end position="21"/>
    </location>
</feature>
<evidence type="ECO:0000256" key="1">
    <source>
        <dbReference type="SAM" id="SignalP"/>
    </source>
</evidence>
<dbReference type="Proteomes" id="UP000887566">
    <property type="component" value="Unplaced"/>
</dbReference>
<proteinExistence type="predicted"/>
<name>A0A914X8K8_9BILA</name>
<dbReference type="InterPro" id="IPR018244">
    <property type="entry name" value="Allrgn_V5/Tpx1_CS"/>
</dbReference>
<dbReference type="SUPFAM" id="SSF55797">
    <property type="entry name" value="PR-1-like"/>
    <property type="match status" value="1"/>
</dbReference>
<protein>
    <submittedName>
        <fullName evidence="4">SCP domain-containing protein</fullName>
    </submittedName>
</protein>
<dbReference type="InterPro" id="IPR002413">
    <property type="entry name" value="V5_allergen-like"/>
</dbReference>
<dbReference type="PANTHER" id="PTHR10334">
    <property type="entry name" value="CYSTEINE-RICH SECRETORY PROTEIN-RELATED"/>
    <property type="match status" value="1"/>
</dbReference>
<evidence type="ECO:0000259" key="2">
    <source>
        <dbReference type="SMART" id="SM00198"/>
    </source>
</evidence>
<dbReference type="InterPro" id="IPR035940">
    <property type="entry name" value="CAP_sf"/>
</dbReference>
<sequence>MRPLPLTVLVFVTLIAQGAFGAMCPSTTLTDTDRATMANKHNALRSTLAQGRAQTQTGFAPAGKNIYKLQWDCTLEASAQAWANTCKFEHSVRNDVGENLMLIGGSQPISALLTGAADSWWSELREFGISDSRNILTPAVFDRGVGHFTQMAWGNTKKLGCGVAKCGTSNLIVCHYGPSGNYLYEPIYQLGAACKLNSECTTYPGSACNVIEGLCVDPAYKDITIDTPGGISTSAPNLNNRCSATEMEQPSKALCLSSPCSSGYTCKYSAVALNYICCAPAPNDCSSTDVLMYYGGTMPVYCPILGNTGQCMAPYSYCMYSPSWRQNVCCRQNIGK</sequence>
<dbReference type="InterPro" id="IPR001283">
    <property type="entry name" value="CRISP-related"/>
</dbReference>
<dbReference type="SMART" id="SM00198">
    <property type="entry name" value="SCP"/>
    <property type="match status" value="1"/>
</dbReference>
<dbReference type="PROSITE" id="PS01009">
    <property type="entry name" value="CRISP_1"/>
    <property type="match status" value="1"/>
</dbReference>
<dbReference type="Gene3D" id="3.40.33.10">
    <property type="entry name" value="CAP"/>
    <property type="match status" value="1"/>
</dbReference>
<dbReference type="CDD" id="cd05380">
    <property type="entry name" value="CAP_euk"/>
    <property type="match status" value="1"/>
</dbReference>
<dbReference type="WBParaSite" id="PSAMB.scaffold647size44607.g7959.t1">
    <property type="protein sequence ID" value="PSAMB.scaffold647size44607.g7959.t1"/>
    <property type="gene ID" value="PSAMB.scaffold647size44607.g7959"/>
</dbReference>
<accession>A0A914X8K8</accession>
<dbReference type="PRINTS" id="PR00837">
    <property type="entry name" value="V5TPXLIKE"/>
</dbReference>
<dbReference type="AlphaFoldDB" id="A0A914X8K8"/>
<reference evidence="4" key="1">
    <citation type="submission" date="2022-11" db="UniProtKB">
        <authorList>
            <consortium name="WormBaseParasite"/>
        </authorList>
    </citation>
    <scope>IDENTIFICATION</scope>
</reference>
<dbReference type="Pfam" id="PF00188">
    <property type="entry name" value="CAP"/>
    <property type="match status" value="1"/>
</dbReference>
<evidence type="ECO:0000313" key="3">
    <source>
        <dbReference type="Proteomes" id="UP000887566"/>
    </source>
</evidence>
<dbReference type="PRINTS" id="PR00838">
    <property type="entry name" value="V5ALLERGEN"/>
</dbReference>
<dbReference type="GO" id="GO:0005576">
    <property type="term" value="C:extracellular region"/>
    <property type="evidence" value="ECO:0007669"/>
    <property type="project" value="InterPro"/>
</dbReference>
<evidence type="ECO:0000313" key="4">
    <source>
        <dbReference type="WBParaSite" id="PSAMB.scaffold647size44607.g7959.t1"/>
    </source>
</evidence>
<feature type="domain" description="SCP" evidence="2">
    <location>
        <begin position="32"/>
        <end position="184"/>
    </location>
</feature>
<keyword evidence="3" id="KW-1185">Reference proteome</keyword>
<dbReference type="InterPro" id="IPR014044">
    <property type="entry name" value="CAP_dom"/>
</dbReference>